<dbReference type="HOGENOM" id="CLU_322055_0_0_0"/>
<evidence type="ECO:0000256" key="6">
    <source>
        <dbReference type="ARBA" id="ARBA00022777"/>
    </source>
</evidence>
<dbReference type="GO" id="GO:0006355">
    <property type="term" value="P:regulation of DNA-templated transcription"/>
    <property type="evidence" value="ECO:0007669"/>
    <property type="project" value="InterPro"/>
</dbReference>
<dbReference type="Gene3D" id="3.30.565.10">
    <property type="entry name" value="Histidine kinase-like ATPase, C-terminal domain"/>
    <property type="match status" value="1"/>
</dbReference>
<feature type="domain" description="Histidine kinase" evidence="10">
    <location>
        <begin position="690"/>
        <end position="898"/>
    </location>
</feature>
<dbReference type="Gene3D" id="3.30.450.20">
    <property type="entry name" value="PAS domain"/>
    <property type="match status" value="1"/>
</dbReference>
<dbReference type="AlphaFoldDB" id="A7HLE8"/>
<evidence type="ECO:0000256" key="3">
    <source>
        <dbReference type="ARBA" id="ARBA00022553"/>
    </source>
</evidence>
<keyword evidence="7" id="KW-0067">ATP-binding</keyword>
<dbReference type="InterPro" id="IPR029016">
    <property type="entry name" value="GAF-like_dom_sf"/>
</dbReference>
<dbReference type="GO" id="GO:0000155">
    <property type="term" value="F:phosphorelay sensor kinase activity"/>
    <property type="evidence" value="ECO:0007669"/>
    <property type="project" value="InterPro"/>
</dbReference>
<dbReference type="PRINTS" id="PR00344">
    <property type="entry name" value="BCTRLSENSOR"/>
</dbReference>
<evidence type="ECO:0000256" key="2">
    <source>
        <dbReference type="ARBA" id="ARBA00012438"/>
    </source>
</evidence>
<dbReference type="EMBL" id="CP000771">
    <property type="protein sequence ID" value="ABS60731.1"/>
    <property type="molecule type" value="Genomic_DNA"/>
</dbReference>
<evidence type="ECO:0000256" key="4">
    <source>
        <dbReference type="ARBA" id="ARBA00022679"/>
    </source>
</evidence>
<dbReference type="PANTHER" id="PTHR43065:SF10">
    <property type="entry name" value="PEROXIDE STRESS-ACTIVATED HISTIDINE KINASE MAK3"/>
    <property type="match status" value="1"/>
</dbReference>
<keyword evidence="4" id="KW-0808">Transferase</keyword>
<feature type="coiled-coil region" evidence="9">
    <location>
        <begin position="297"/>
        <end position="335"/>
    </location>
</feature>
<dbReference type="NCBIfam" id="TIGR00229">
    <property type="entry name" value="sensory_box"/>
    <property type="match status" value="1"/>
</dbReference>
<dbReference type="SUPFAM" id="SSF55781">
    <property type="entry name" value="GAF domain-like"/>
    <property type="match status" value="1"/>
</dbReference>
<dbReference type="SUPFAM" id="SSF55785">
    <property type="entry name" value="PYP-like sensor domain (PAS domain)"/>
    <property type="match status" value="1"/>
</dbReference>
<sequence length="903" mass="104724">MITRKICESLVKIFEVDKNIPEINEIADEIAQFVGVNKISIAIYEENKSLFRVLFTNLLPAYSKIPYSLVDERDSFSKTSIMDLDNLYLYKLKNTNSGKIIGLVLTDSIPSKMPNFNELSDFLSFVLNFIPGYEKSKKYLEKYRSLWMLTNIFEGSESVDELIESFLKVMTQILDAEVSYIINFPKDRNTNSKINVKKFQYSNDIIEKFELDFSDLDENVYRYFKGSEKIIYKPIGLEHILKIDNVLSVLIFNSQIGLFIFANKKEPKSYALYKAFDSMDLEIAKDSINRLFLAKGRIEFEKRLKEELDKLRQLQANYETLIEEQKEQIRKMNAVHYISQAIRTMYSVKNVYKTLLLGLTSGRLLGYNRALFLAYDEKKDILVGKMWLGPESESVEDDWRKANQRAMRYSDVVQYLREESMLLEFDNKLTKMIEGKVFPYKAHPILEKSVLRKKIFVANEKIINTMGMEAIDLVNLLGTKEFAVIPLAGREETFGVIIVDNYHTKKPIKENDVEILKILSDSASLAVETAINYEDLRNKTLSLERQKSLIEYLREFSDSVLQNMSSAIIVLDREGKITEWNKKAEIYFGRPKEQMTGIDLKLLGTEFEDIEEMAFQSMKIKEEITLSNYLIQIGGMERFYDIRITPFWDTEKIMLRGVIITLDDVTDRVNLEKERKKQEKLAALGEMAARVAHELRNPISVLGGFIKRLEKNIDNPESGKKYVNIIKEEILRLEQIVNEILDFSREPRALEFTTFNINKLINDVYILHEDKIREKNILFSLETESEEIIVYAEYSRIKQVIINLLQNAIEATPNNGKILVETKTKFDRVVVSVWNEGTPIDKDTADKLFTPFFTTKVHGTGLGLAICKKIVEDEHKGKIYHEATEDGNRFTIEIPKEMPKEIS</sequence>
<dbReference type="CDD" id="cd00130">
    <property type="entry name" value="PAS"/>
    <property type="match status" value="1"/>
</dbReference>
<feature type="domain" description="PAS" evidence="11">
    <location>
        <begin position="553"/>
        <end position="597"/>
    </location>
</feature>
<dbReference type="GO" id="GO:0005524">
    <property type="term" value="F:ATP binding"/>
    <property type="evidence" value="ECO:0007669"/>
    <property type="project" value="UniProtKB-KW"/>
</dbReference>
<dbReference type="eggNOG" id="COG2203">
    <property type="taxonomic scope" value="Bacteria"/>
</dbReference>
<keyword evidence="6 12" id="KW-0418">Kinase</keyword>
<dbReference type="InterPro" id="IPR035965">
    <property type="entry name" value="PAS-like_dom_sf"/>
</dbReference>
<name>A7HLE8_FERNB</name>
<dbReference type="RefSeq" id="WP_011994047.1">
    <property type="nucleotide sequence ID" value="NC_009718.1"/>
</dbReference>
<evidence type="ECO:0000313" key="12">
    <source>
        <dbReference type="EMBL" id="ABS60731.1"/>
    </source>
</evidence>
<evidence type="ECO:0000256" key="1">
    <source>
        <dbReference type="ARBA" id="ARBA00000085"/>
    </source>
</evidence>
<dbReference type="Gene3D" id="3.30.450.40">
    <property type="match status" value="1"/>
</dbReference>
<dbReference type="SMART" id="SM00091">
    <property type="entry name" value="PAS"/>
    <property type="match status" value="1"/>
</dbReference>
<proteinExistence type="predicted"/>
<dbReference type="OrthoDB" id="9759607at2"/>
<dbReference type="STRING" id="381764.Fnod_0879"/>
<dbReference type="InterPro" id="IPR036890">
    <property type="entry name" value="HATPase_C_sf"/>
</dbReference>
<dbReference type="InterPro" id="IPR003594">
    <property type="entry name" value="HATPase_dom"/>
</dbReference>
<dbReference type="Pfam" id="PF02518">
    <property type="entry name" value="HATPase_c"/>
    <property type="match status" value="1"/>
</dbReference>
<organism evidence="12 13">
    <name type="scientific">Fervidobacterium nodosum (strain ATCC 35602 / DSM 5306 / Rt17-B1)</name>
    <dbReference type="NCBI Taxonomy" id="381764"/>
    <lineage>
        <taxon>Bacteria</taxon>
        <taxon>Thermotogati</taxon>
        <taxon>Thermotogota</taxon>
        <taxon>Thermotogae</taxon>
        <taxon>Thermotogales</taxon>
        <taxon>Fervidobacteriaceae</taxon>
        <taxon>Fervidobacterium</taxon>
    </lineage>
</organism>
<dbReference type="InterPro" id="IPR003661">
    <property type="entry name" value="HisK_dim/P_dom"/>
</dbReference>
<evidence type="ECO:0000256" key="9">
    <source>
        <dbReference type="SAM" id="Coils"/>
    </source>
</evidence>
<dbReference type="SMART" id="SM00387">
    <property type="entry name" value="HATPase_c"/>
    <property type="match status" value="1"/>
</dbReference>
<evidence type="ECO:0000259" key="11">
    <source>
        <dbReference type="PROSITE" id="PS50112"/>
    </source>
</evidence>
<dbReference type="InterPro" id="IPR004358">
    <property type="entry name" value="Sig_transdc_His_kin-like_C"/>
</dbReference>
<accession>A7HLE8</accession>
<dbReference type="PANTHER" id="PTHR43065">
    <property type="entry name" value="SENSOR HISTIDINE KINASE"/>
    <property type="match status" value="1"/>
</dbReference>
<dbReference type="Proteomes" id="UP000002415">
    <property type="component" value="Chromosome"/>
</dbReference>
<evidence type="ECO:0000259" key="10">
    <source>
        <dbReference type="PROSITE" id="PS50109"/>
    </source>
</evidence>
<keyword evidence="8" id="KW-0902">Two-component regulatory system</keyword>
<dbReference type="SUPFAM" id="SSF47384">
    <property type="entry name" value="Homodimeric domain of signal transducing histidine kinase"/>
    <property type="match status" value="1"/>
</dbReference>
<dbReference type="KEGG" id="fno:Fnod_0879"/>
<dbReference type="Gene3D" id="1.10.287.130">
    <property type="match status" value="1"/>
</dbReference>
<reference evidence="12 13" key="1">
    <citation type="submission" date="2007-07" db="EMBL/GenBank/DDBJ databases">
        <title>Complete sequence of Fervidobacterium nodosum Rt17-B1.</title>
        <authorList>
            <consortium name="US DOE Joint Genome Institute"/>
            <person name="Copeland A."/>
            <person name="Lucas S."/>
            <person name="Lapidus A."/>
            <person name="Barry K."/>
            <person name="Glavina del Rio T."/>
            <person name="Dalin E."/>
            <person name="Tice H."/>
            <person name="Pitluck S."/>
            <person name="Saunders E."/>
            <person name="Brettin T."/>
            <person name="Bruce D."/>
            <person name="Detter J.C."/>
            <person name="Han C."/>
            <person name="Schmutz J."/>
            <person name="Larimer F."/>
            <person name="Land M."/>
            <person name="Hauser L."/>
            <person name="Kyrpides N."/>
            <person name="Mikhailova N."/>
            <person name="Nelson K."/>
            <person name="Gogarten J.P."/>
            <person name="Noll K."/>
            <person name="Richardson P."/>
        </authorList>
    </citation>
    <scope>NUCLEOTIDE SEQUENCE [LARGE SCALE GENOMIC DNA]</scope>
    <source>
        <strain evidence="13">ATCC 35602 / DSM 5306 / Rt17-B1</strain>
    </source>
</reference>
<evidence type="ECO:0000313" key="13">
    <source>
        <dbReference type="Proteomes" id="UP000002415"/>
    </source>
</evidence>
<evidence type="ECO:0000256" key="7">
    <source>
        <dbReference type="ARBA" id="ARBA00022840"/>
    </source>
</evidence>
<comment type="catalytic activity">
    <reaction evidence="1">
        <text>ATP + protein L-histidine = ADP + protein N-phospho-L-histidine.</text>
        <dbReference type="EC" id="2.7.13.3"/>
    </reaction>
</comment>
<dbReference type="Pfam" id="PF00989">
    <property type="entry name" value="PAS"/>
    <property type="match status" value="1"/>
</dbReference>
<dbReference type="InterPro" id="IPR005467">
    <property type="entry name" value="His_kinase_dom"/>
</dbReference>
<dbReference type="SUPFAM" id="SSF55874">
    <property type="entry name" value="ATPase domain of HSP90 chaperone/DNA topoisomerase II/histidine kinase"/>
    <property type="match status" value="1"/>
</dbReference>
<dbReference type="SMART" id="SM00388">
    <property type="entry name" value="HisKA"/>
    <property type="match status" value="1"/>
</dbReference>
<dbReference type="InterPro" id="IPR013767">
    <property type="entry name" value="PAS_fold"/>
</dbReference>
<reference evidence="12 13" key="2">
    <citation type="journal article" date="2009" name="Proc. Natl. Acad. Sci. U.S.A.">
        <title>On the chimeric nature, thermophilic origin, and phylogenetic placement of the Thermotogales.</title>
        <authorList>
            <person name="Zhaxybayeva O."/>
            <person name="Swithers K.S."/>
            <person name="Lapierre P."/>
            <person name="Fournier G.P."/>
            <person name="Bickhart D.M."/>
            <person name="DeBoy R.T."/>
            <person name="Nelson K.E."/>
            <person name="Nesbo C.L."/>
            <person name="Doolittle W.F."/>
            <person name="Gogarten J.P."/>
            <person name="Noll K.M."/>
        </authorList>
    </citation>
    <scope>NUCLEOTIDE SEQUENCE [LARGE SCALE GENOMIC DNA]</scope>
    <source>
        <strain evidence="13">ATCC 35602 / DSM 5306 / Rt17-B1</strain>
    </source>
</reference>
<dbReference type="InterPro" id="IPR000014">
    <property type="entry name" value="PAS"/>
</dbReference>
<dbReference type="InterPro" id="IPR036097">
    <property type="entry name" value="HisK_dim/P_sf"/>
</dbReference>
<dbReference type="eggNOG" id="COG5000">
    <property type="taxonomic scope" value="Bacteria"/>
</dbReference>
<dbReference type="CDD" id="cd00082">
    <property type="entry name" value="HisKA"/>
    <property type="match status" value="1"/>
</dbReference>
<dbReference type="EC" id="2.7.13.3" evidence="2"/>
<dbReference type="Pfam" id="PF00512">
    <property type="entry name" value="HisKA"/>
    <property type="match status" value="1"/>
</dbReference>
<evidence type="ECO:0000256" key="8">
    <source>
        <dbReference type="ARBA" id="ARBA00023012"/>
    </source>
</evidence>
<keyword evidence="13" id="KW-1185">Reference proteome</keyword>
<gene>
    <name evidence="12" type="ordered locus">Fnod_0879</name>
</gene>
<keyword evidence="9" id="KW-0175">Coiled coil</keyword>
<evidence type="ECO:0000256" key="5">
    <source>
        <dbReference type="ARBA" id="ARBA00022741"/>
    </source>
</evidence>
<dbReference type="PROSITE" id="PS50112">
    <property type="entry name" value="PAS"/>
    <property type="match status" value="1"/>
</dbReference>
<keyword evidence="3" id="KW-0597">Phosphoprotein</keyword>
<keyword evidence="5" id="KW-0547">Nucleotide-binding</keyword>
<dbReference type="PROSITE" id="PS50109">
    <property type="entry name" value="HIS_KIN"/>
    <property type="match status" value="1"/>
</dbReference>
<protein>
    <recommendedName>
        <fullName evidence="2">histidine kinase</fullName>
        <ecNumber evidence="2">2.7.13.3</ecNumber>
    </recommendedName>
</protein>